<dbReference type="SUPFAM" id="SSF63748">
    <property type="entry name" value="Tudor/PWWP/MBT"/>
    <property type="match status" value="1"/>
</dbReference>
<feature type="domain" description="Nodulin homeobox C-terminal" evidence="3">
    <location>
        <begin position="688"/>
        <end position="774"/>
    </location>
</feature>
<keyword evidence="5" id="KW-0238">DNA-binding</keyword>
<protein>
    <submittedName>
        <fullName evidence="5">Homeodomain-containing protein</fullName>
    </submittedName>
</protein>
<evidence type="ECO:0000259" key="3">
    <source>
        <dbReference type="Pfam" id="PF24679"/>
    </source>
</evidence>
<dbReference type="InterPro" id="IPR039325">
    <property type="entry name" value="NDX"/>
</dbReference>
<dbReference type="PANTHER" id="PTHR35743">
    <property type="entry name" value="NODULIN HOMEOBOX"/>
    <property type="match status" value="1"/>
</dbReference>
<dbReference type="InterPro" id="IPR057287">
    <property type="entry name" value="Ndx_N"/>
</dbReference>
<evidence type="ECO:0000313" key="6">
    <source>
        <dbReference type="Proteomes" id="UP000245207"/>
    </source>
</evidence>
<dbReference type="GO" id="GO:0003697">
    <property type="term" value="F:single-stranded DNA binding"/>
    <property type="evidence" value="ECO:0007669"/>
    <property type="project" value="InterPro"/>
</dbReference>
<dbReference type="OrthoDB" id="2020792at2759"/>
<feature type="domain" description="Nodulin homeobox homeobox-like" evidence="2">
    <location>
        <begin position="583"/>
        <end position="646"/>
    </location>
</feature>
<proteinExistence type="predicted"/>
<dbReference type="Pfam" id="PF25246">
    <property type="entry name" value="Nodulin_N"/>
    <property type="match status" value="2"/>
</dbReference>
<dbReference type="GO" id="GO:0009908">
    <property type="term" value="P:flower development"/>
    <property type="evidence" value="ECO:0007669"/>
    <property type="project" value="InterPro"/>
</dbReference>
<evidence type="ECO:0000259" key="2">
    <source>
        <dbReference type="Pfam" id="PF24426"/>
    </source>
</evidence>
<reference evidence="5 6" key="1">
    <citation type="journal article" date="2018" name="Mol. Plant">
        <title>The genome of Artemisia annua provides insight into the evolution of Asteraceae family and artemisinin biosynthesis.</title>
        <authorList>
            <person name="Shen Q."/>
            <person name="Zhang L."/>
            <person name="Liao Z."/>
            <person name="Wang S."/>
            <person name="Yan T."/>
            <person name="Shi P."/>
            <person name="Liu M."/>
            <person name="Fu X."/>
            <person name="Pan Q."/>
            <person name="Wang Y."/>
            <person name="Lv Z."/>
            <person name="Lu X."/>
            <person name="Zhang F."/>
            <person name="Jiang W."/>
            <person name="Ma Y."/>
            <person name="Chen M."/>
            <person name="Hao X."/>
            <person name="Li L."/>
            <person name="Tang Y."/>
            <person name="Lv G."/>
            <person name="Zhou Y."/>
            <person name="Sun X."/>
            <person name="Brodelius P.E."/>
            <person name="Rose J.K.C."/>
            <person name="Tang K."/>
        </authorList>
    </citation>
    <scope>NUCLEOTIDE SEQUENCE [LARGE SCALE GENOMIC DNA]</scope>
    <source>
        <strain evidence="6">cv. Huhao1</strain>
        <tissue evidence="5">Leaf</tissue>
    </source>
</reference>
<name>A0A2U1QG48_ARTAN</name>
<feature type="compositionally biased region" description="Polar residues" evidence="1">
    <location>
        <begin position="673"/>
        <end position="687"/>
    </location>
</feature>
<organism evidence="5 6">
    <name type="scientific">Artemisia annua</name>
    <name type="common">Sweet wormwood</name>
    <dbReference type="NCBI Taxonomy" id="35608"/>
    <lineage>
        <taxon>Eukaryota</taxon>
        <taxon>Viridiplantae</taxon>
        <taxon>Streptophyta</taxon>
        <taxon>Embryophyta</taxon>
        <taxon>Tracheophyta</taxon>
        <taxon>Spermatophyta</taxon>
        <taxon>Magnoliopsida</taxon>
        <taxon>eudicotyledons</taxon>
        <taxon>Gunneridae</taxon>
        <taxon>Pentapetalae</taxon>
        <taxon>asterids</taxon>
        <taxon>campanulids</taxon>
        <taxon>Asterales</taxon>
        <taxon>Asteraceae</taxon>
        <taxon>Asteroideae</taxon>
        <taxon>Anthemideae</taxon>
        <taxon>Artemisiinae</taxon>
        <taxon>Artemisia</taxon>
    </lineage>
</organism>
<dbReference type="Proteomes" id="UP000245207">
    <property type="component" value="Unassembled WGS sequence"/>
</dbReference>
<dbReference type="EMBL" id="PKPP01000150">
    <property type="protein sequence ID" value="PWA96972.1"/>
    <property type="molecule type" value="Genomic_DNA"/>
</dbReference>
<sequence length="781" mass="87842">MSQDGHPSSRHALYVGSRFIVKIRGDGRVFRERVVVKQTKGVTSSGGASGSKSVALVRTEKEDEVPLSTVNVLTCQAFQAVGSVIKFLQVKLVRMQSSDDEVYHLFQLFEASLQFLYSLSQEKIFHERAIDQNKVTEAVKYDESLVDQKVKVWWPEDKVFYEGVVTSFNADTKEHQVLYLDEEQEILNLKTETWEPIQKYSVHNKVLCEGGVVLKLVQDIMKLPECEDSYLTACIYRLKTKALYIMLYLCGAANSSFSMNQGLDIAKSTLSEVLEVLKKMFGEELKDHPRGNLQLNAMRIADLFADDINFRSYIVLNLTESLTRVFTQPHKEFLRNWCSSERDPIEEDVHLEFDSVAAAGEILGVIPRLDVSKYTYSTSRALQTPYAHQKSSLLIKIIAHLTCFNSDTPKEEKGLLVNKFFQILQMEHPNLTNGAACSSGERAAVTFKNLHSFLAHAGSLVPEYNLQVDVNHLRLFIKKLEALVAPQVSHSRHVKEVYETSECPLHSPMVKTHSLFVSDNVDDHSEDAVMEDHTETQHNGTLVTIPQQDGSSMGVRNSFGRMATAEVDPQEEKQPKKRKNRLMNDIQVAMIRNALKDDMHWDAKTRELWAVKLSAHGSEITSKQLDNWLDYHFKRKPARARAAAKDGDTASPTSHGIHHKDIKAPATLKNCGGESSKTVTGVSPTSSSKHEHGQCVMLIDEKGQEIGQGSIYLTKGVWFKKNLEELSLCVVDVNELKVAKETELPHECDGTGSSFATAEMILSKMRVLWDSSKLLLIQQQA</sequence>
<dbReference type="Pfam" id="PF24679">
    <property type="entry name" value="Nodulin_C"/>
    <property type="match status" value="1"/>
</dbReference>
<keyword evidence="6" id="KW-1185">Reference proteome</keyword>
<dbReference type="Pfam" id="PF24426">
    <property type="entry name" value="HTH_NDX"/>
    <property type="match status" value="1"/>
</dbReference>
<accession>A0A2U1QG48</accession>
<dbReference type="InterPro" id="IPR056559">
    <property type="entry name" value="NDX_C"/>
</dbReference>
<dbReference type="PANTHER" id="PTHR35743:SF1">
    <property type="entry name" value="NODULIN HOMEOBOX"/>
    <property type="match status" value="1"/>
</dbReference>
<evidence type="ECO:0000256" key="1">
    <source>
        <dbReference type="SAM" id="MobiDB-lite"/>
    </source>
</evidence>
<gene>
    <name evidence="5" type="ORF">CTI12_AA033540</name>
</gene>
<keyword evidence="5" id="KW-0371">Homeobox</keyword>
<feature type="domain" description="Nodulin homeobox N-terminal" evidence="4">
    <location>
        <begin position="70"/>
        <end position="132"/>
    </location>
</feature>
<evidence type="ECO:0000259" key="4">
    <source>
        <dbReference type="Pfam" id="PF25246"/>
    </source>
</evidence>
<dbReference type="STRING" id="35608.A0A2U1QG48"/>
<feature type="domain" description="Nodulin homeobox N-terminal" evidence="4">
    <location>
        <begin position="202"/>
        <end position="459"/>
    </location>
</feature>
<comment type="caution">
    <text evidence="5">The sequence shown here is derived from an EMBL/GenBank/DDBJ whole genome shotgun (WGS) entry which is preliminary data.</text>
</comment>
<evidence type="ECO:0000313" key="5">
    <source>
        <dbReference type="EMBL" id="PWA96972.1"/>
    </source>
</evidence>
<dbReference type="AlphaFoldDB" id="A0A2U1QG48"/>
<dbReference type="CDD" id="cd20404">
    <property type="entry name" value="Tudor_Agenet_AtEML-like"/>
    <property type="match status" value="1"/>
</dbReference>
<dbReference type="InterPro" id="IPR056560">
    <property type="entry name" value="HTH_NDX"/>
</dbReference>
<feature type="region of interest" description="Disordered" evidence="1">
    <location>
        <begin position="667"/>
        <end position="688"/>
    </location>
</feature>
<dbReference type="Gene3D" id="2.30.30.140">
    <property type="match status" value="1"/>
</dbReference>